<dbReference type="AlphaFoldDB" id="A0A8H3GVC2"/>
<proteinExistence type="predicted"/>
<dbReference type="InterPro" id="IPR050167">
    <property type="entry name" value="Ser_Thr_protein_kinase"/>
</dbReference>
<evidence type="ECO:0000259" key="1">
    <source>
        <dbReference type="PROSITE" id="PS50011"/>
    </source>
</evidence>
<dbReference type="PANTHER" id="PTHR23257">
    <property type="entry name" value="SERINE-THREONINE PROTEIN KINASE"/>
    <property type="match status" value="1"/>
</dbReference>
<dbReference type="GO" id="GO:0004672">
    <property type="term" value="F:protein kinase activity"/>
    <property type="evidence" value="ECO:0007669"/>
    <property type="project" value="InterPro"/>
</dbReference>
<accession>A0A8H3GVC2</accession>
<protein>
    <recommendedName>
        <fullName evidence="1">Protein kinase domain-containing protein</fullName>
    </recommendedName>
</protein>
<dbReference type="Proteomes" id="UP000663843">
    <property type="component" value="Unassembled WGS sequence"/>
</dbReference>
<comment type="caution">
    <text evidence="2">The sequence shown here is derived from an EMBL/GenBank/DDBJ whole genome shotgun (WGS) entry which is preliminary data.</text>
</comment>
<dbReference type="PROSITE" id="PS00109">
    <property type="entry name" value="PROTEIN_KINASE_TYR"/>
    <property type="match status" value="1"/>
</dbReference>
<organism evidence="2 3">
    <name type="scientific">Rhizoctonia solani</name>
    <dbReference type="NCBI Taxonomy" id="456999"/>
    <lineage>
        <taxon>Eukaryota</taxon>
        <taxon>Fungi</taxon>
        <taxon>Dikarya</taxon>
        <taxon>Basidiomycota</taxon>
        <taxon>Agaricomycotina</taxon>
        <taxon>Agaricomycetes</taxon>
        <taxon>Cantharellales</taxon>
        <taxon>Ceratobasidiaceae</taxon>
        <taxon>Rhizoctonia</taxon>
    </lineage>
</organism>
<gene>
    <name evidence="2" type="ORF">RDB_LOCUS111149</name>
</gene>
<dbReference type="Pfam" id="PF00069">
    <property type="entry name" value="Pkinase"/>
    <property type="match status" value="1"/>
</dbReference>
<feature type="domain" description="Protein kinase" evidence="1">
    <location>
        <begin position="1"/>
        <end position="319"/>
    </location>
</feature>
<dbReference type="InterPro" id="IPR011009">
    <property type="entry name" value="Kinase-like_dom_sf"/>
</dbReference>
<dbReference type="PROSITE" id="PS50011">
    <property type="entry name" value="PROTEIN_KINASE_DOM"/>
    <property type="match status" value="1"/>
</dbReference>
<evidence type="ECO:0000313" key="2">
    <source>
        <dbReference type="EMBL" id="CAE6474898.1"/>
    </source>
</evidence>
<dbReference type="Gene3D" id="1.10.510.10">
    <property type="entry name" value="Transferase(Phosphotransferase) domain 1"/>
    <property type="match status" value="1"/>
</dbReference>
<dbReference type="EMBL" id="CAJMWT010003594">
    <property type="protein sequence ID" value="CAE6474898.1"/>
    <property type="molecule type" value="Genomic_DNA"/>
</dbReference>
<dbReference type="InterPro" id="IPR008266">
    <property type="entry name" value="Tyr_kinase_AS"/>
</dbReference>
<dbReference type="GO" id="GO:0005524">
    <property type="term" value="F:ATP binding"/>
    <property type="evidence" value="ECO:0007669"/>
    <property type="project" value="InterPro"/>
</dbReference>
<dbReference type="InterPro" id="IPR000719">
    <property type="entry name" value="Prot_kinase_dom"/>
</dbReference>
<reference evidence="2" key="1">
    <citation type="submission" date="2021-01" db="EMBL/GenBank/DDBJ databases">
        <authorList>
            <person name="Kaushik A."/>
        </authorList>
    </citation>
    <scope>NUCLEOTIDE SEQUENCE</scope>
    <source>
        <strain evidence="2">AG2-2IIIB</strain>
    </source>
</reference>
<evidence type="ECO:0000313" key="3">
    <source>
        <dbReference type="Proteomes" id="UP000663843"/>
    </source>
</evidence>
<dbReference type="SUPFAM" id="SSF56112">
    <property type="entry name" value="Protein kinase-like (PK-like)"/>
    <property type="match status" value="1"/>
</dbReference>
<sequence>MASITSTEHRETSSSSSQDIECFVRDALDQLSTCQIFDNSRDGWELLYHGLRSSVAKGTMRTEEGTEAEAAIVVENELIIWNRLHNHANIVAFLGLANLELSLVEMRGCASHHGMAVSKYHSGGSLHQIMFNKPRGIEVYTPTMRLAWLIGAIRGLQHIHSMSIVHGDLRASNVMFDMDGTCHAKIGDFGCSRIVCRAGCDHPGKNMATPANVAWDSPELYSPQQPARSFSSDIWAFGCLALEVQMGRLPYTGTAPRNLMWIQRRMLQGHLPATASDVYSIVENERVSKLVWSVIQQCWGLDTHARPSASNLVNQLERIQSDCTGATRDIGMVDLRIVNTSQVEH</sequence>
<name>A0A8H3GVC2_9AGAM</name>